<sequence>MEASMILKRIKGELIFLLSVWKLNLSSAMEYRASFLIQVFMMVINNAIYFVFWLLFFDQFEQVGGWALHDMFLLFAIVTTGFGIAFMLFGNGTRLSSSIEEGQMDYYLALPRNVQLYALASRSSVGAIGDIMFGVSMFILAGHYTIQAILLWMLCSLFVASIIVSYVSILSSTAFWIGRASILTEQGTNALLTFSMYPTKIFEGLGYFLIFTIIPAGFISVVPVEIISEINVSKLVMLGFVTIILLVISIIMFNRGLRKYESGNMLNINL</sequence>
<evidence type="ECO:0008006" key="4">
    <source>
        <dbReference type="Google" id="ProtNLM"/>
    </source>
</evidence>
<feature type="transmembrane region" description="Helical" evidence="1">
    <location>
        <begin position="150"/>
        <end position="177"/>
    </location>
</feature>
<dbReference type="Proteomes" id="UP000448943">
    <property type="component" value="Unassembled WGS sequence"/>
</dbReference>
<reference evidence="2 3" key="1">
    <citation type="submission" date="2019-01" db="EMBL/GenBank/DDBJ databases">
        <title>Chengkuizengella sp. nov., isolated from deep-sea sediment of East Pacific Ocean.</title>
        <authorList>
            <person name="Yang J."/>
            <person name="Lai Q."/>
            <person name="Shao Z."/>
        </authorList>
    </citation>
    <scope>NUCLEOTIDE SEQUENCE [LARGE SCALE GENOMIC DNA]</scope>
    <source>
        <strain evidence="2 3">YPA3-1-1</strain>
    </source>
</reference>
<name>A0A6N9Q911_9BACL</name>
<feature type="transmembrane region" description="Helical" evidence="1">
    <location>
        <begin position="235"/>
        <end position="253"/>
    </location>
</feature>
<dbReference type="EMBL" id="SIJB01000056">
    <property type="protein sequence ID" value="NBI31084.1"/>
    <property type="molecule type" value="Genomic_DNA"/>
</dbReference>
<feature type="transmembrane region" description="Helical" evidence="1">
    <location>
        <begin position="71"/>
        <end position="89"/>
    </location>
</feature>
<gene>
    <name evidence="2" type="ORF">ERL59_19225</name>
</gene>
<dbReference type="PANTHER" id="PTHR36833:SF1">
    <property type="entry name" value="INTEGRAL MEMBRANE TRANSPORT PROTEIN"/>
    <property type="match status" value="1"/>
</dbReference>
<protein>
    <recommendedName>
        <fullName evidence="4">ABC-2 type transport system permease protein</fullName>
    </recommendedName>
</protein>
<keyword evidence="1" id="KW-0812">Transmembrane</keyword>
<feature type="transmembrane region" description="Helical" evidence="1">
    <location>
        <begin position="35"/>
        <end position="56"/>
    </location>
</feature>
<feature type="transmembrane region" description="Helical" evidence="1">
    <location>
        <begin position="205"/>
        <end position="223"/>
    </location>
</feature>
<organism evidence="2 3">
    <name type="scientific">Chengkuizengella marina</name>
    <dbReference type="NCBI Taxonomy" id="2507566"/>
    <lineage>
        <taxon>Bacteria</taxon>
        <taxon>Bacillati</taxon>
        <taxon>Bacillota</taxon>
        <taxon>Bacilli</taxon>
        <taxon>Bacillales</taxon>
        <taxon>Paenibacillaceae</taxon>
        <taxon>Chengkuizengella</taxon>
    </lineage>
</organism>
<evidence type="ECO:0000256" key="1">
    <source>
        <dbReference type="SAM" id="Phobius"/>
    </source>
</evidence>
<comment type="caution">
    <text evidence="2">The sequence shown here is derived from an EMBL/GenBank/DDBJ whole genome shotgun (WGS) entry which is preliminary data.</text>
</comment>
<dbReference type="PANTHER" id="PTHR36833">
    <property type="entry name" value="SLR0610 PROTEIN-RELATED"/>
    <property type="match status" value="1"/>
</dbReference>
<proteinExistence type="predicted"/>
<feature type="transmembrane region" description="Helical" evidence="1">
    <location>
        <begin position="125"/>
        <end position="144"/>
    </location>
</feature>
<dbReference type="Pfam" id="PF06182">
    <property type="entry name" value="ABC2_membrane_6"/>
    <property type="match status" value="1"/>
</dbReference>
<dbReference type="InterPro" id="IPR010390">
    <property type="entry name" value="ABC-2_transporter-like"/>
</dbReference>
<dbReference type="AlphaFoldDB" id="A0A6N9Q911"/>
<accession>A0A6N9Q911</accession>
<keyword evidence="1" id="KW-1133">Transmembrane helix</keyword>
<evidence type="ECO:0000313" key="2">
    <source>
        <dbReference type="EMBL" id="NBI31084.1"/>
    </source>
</evidence>
<keyword evidence="3" id="KW-1185">Reference proteome</keyword>
<evidence type="ECO:0000313" key="3">
    <source>
        <dbReference type="Proteomes" id="UP000448943"/>
    </source>
</evidence>
<keyword evidence="1" id="KW-0472">Membrane</keyword>